<dbReference type="Pfam" id="PF00319">
    <property type="entry name" value="SRF-TF"/>
    <property type="match status" value="1"/>
</dbReference>
<dbReference type="GO" id="GO:0000981">
    <property type="term" value="F:DNA-binding transcription factor activity, RNA polymerase II-specific"/>
    <property type="evidence" value="ECO:0007669"/>
    <property type="project" value="InterPro"/>
</dbReference>
<dbReference type="PROSITE" id="PS50066">
    <property type="entry name" value="MADS_BOX_2"/>
    <property type="match status" value="1"/>
</dbReference>
<dbReference type="InterPro" id="IPR033897">
    <property type="entry name" value="SRF-like_MADS-box"/>
</dbReference>
<dbReference type="PANTHER" id="PTHR11945:SF652">
    <property type="entry name" value="MADS-BOX DOMAIN-CONTAINING PROTEIN"/>
    <property type="match status" value="1"/>
</dbReference>
<dbReference type="Gene3D" id="3.40.1810.10">
    <property type="entry name" value="Transcription factor, MADS-box"/>
    <property type="match status" value="1"/>
</dbReference>
<dbReference type="GO" id="GO:0005634">
    <property type="term" value="C:nucleus"/>
    <property type="evidence" value="ECO:0007669"/>
    <property type="project" value="UniProtKB-SubCell"/>
</dbReference>
<gene>
    <name evidence="8" type="ORF">EUTSA_v10029235mg</name>
</gene>
<evidence type="ECO:0000256" key="5">
    <source>
        <dbReference type="ARBA" id="ARBA00023242"/>
    </source>
</evidence>
<dbReference type="Proteomes" id="UP000030689">
    <property type="component" value="Unassembled WGS sequence"/>
</dbReference>
<dbReference type="KEGG" id="eus:EUTSA_v10029235mg"/>
<dbReference type="SMART" id="SM00432">
    <property type="entry name" value="MADS"/>
    <property type="match status" value="1"/>
</dbReference>
<keyword evidence="3" id="KW-0238">DNA-binding</keyword>
<dbReference type="GO" id="GO:0000978">
    <property type="term" value="F:RNA polymerase II cis-regulatory region sequence-specific DNA binding"/>
    <property type="evidence" value="ECO:0007669"/>
    <property type="project" value="TreeGrafter"/>
</dbReference>
<dbReference type="InterPro" id="IPR036879">
    <property type="entry name" value="TF_MADSbox_sf"/>
</dbReference>
<dbReference type="STRING" id="72664.V4L7L9"/>
<dbReference type="GO" id="GO:0045944">
    <property type="term" value="P:positive regulation of transcription by RNA polymerase II"/>
    <property type="evidence" value="ECO:0007669"/>
    <property type="project" value="InterPro"/>
</dbReference>
<evidence type="ECO:0000256" key="4">
    <source>
        <dbReference type="ARBA" id="ARBA00023163"/>
    </source>
</evidence>
<dbReference type="AlphaFoldDB" id="V4L7L9"/>
<dbReference type="SUPFAM" id="SSF55455">
    <property type="entry name" value="SRF-like"/>
    <property type="match status" value="1"/>
</dbReference>
<dbReference type="CDD" id="cd00266">
    <property type="entry name" value="MADS_SRF_like"/>
    <property type="match status" value="1"/>
</dbReference>
<proteinExistence type="predicted"/>
<protein>
    <recommendedName>
        <fullName evidence="7">MADS-box domain-containing protein</fullName>
    </recommendedName>
</protein>
<evidence type="ECO:0000256" key="1">
    <source>
        <dbReference type="ARBA" id="ARBA00004123"/>
    </source>
</evidence>
<dbReference type="PANTHER" id="PTHR11945">
    <property type="entry name" value="MADS BOX PROTEIN"/>
    <property type="match status" value="1"/>
</dbReference>
<evidence type="ECO:0000259" key="7">
    <source>
        <dbReference type="PROSITE" id="PS50066"/>
    </source>
</evidence>
<evidence type="ECO:0000313" key="9">
    <source>
        <dbReference type="Proteomes" id="UP000030689"/>
    </source>
</evidence>
<keyword evidence="2" id="KW-0805">Transcription regulation</keyword>
<dbReference type="OMA" id="INSMERM"/>
<organism evidence="8 9">
    <name type="scientific">Eutrema salsugineum</name>
    <name type="common">Saltwater cress</name>
    <name type="synonym">Sisymbrium salsugineum</name>
    <dbReference type="NCBI Taxonomy" id="72664"/>
    <lineage>
        <taxon>Eukaryota</taxon>
        <taxon>Viridiplantae</taxon>
        <taxon>Streptophyta</taxon>
        <taxon>Embryophyta</taxon>
        <taxon>Tracheophyta</taxon>
        <taxon>Spermatophyta</taxon>
        <taxon>Magnoliopsida</taxon>
        <taxon>eudicotyledons</taxon>
        <taxon>Gunneridae</taxon>
        <taxon>Pentapetalae</taxon>
        <taxon>rosids</taxon>
        <taxon>malvids</taxon>
        <taxon>Brassicales</taxon>
        <taxon>Brassicaceae</taxon>
        <taxon>Eutremeae</taxon>
        <taxon>Eutrema</taxon>
    </lineage>
</organism>
<evidence type="ECO:0000256" key="3">
    <source>
        <dbReference type="ARBA" id="ARBA00023125"/>
    </source>
</evidence>
<evidence type="ECO:0000313" key="8">
    <source>
        <dbReference type="EMBL" id="ESQ38337.1"/>
    </source>
</evidence>
<feature type="region of interest" description="Disordered" evidence="6">
    <location>
        <begin position="147"/>
        <end position="172"/>
    </location>
</feature>
<dbReference type="OrthoDB" id="1112881at2759"/>
<evidence type="ECO:0000256" key="2">
    <source>
        <dbReference type="ARBA" id="ARBA00023015"/>
    </source>
</evidence>
<reference evidence="8 9" key="1">
    <citation type="journal article" date="2013" name="Front. Plant Sci.">
        <title>The Reference Genome of the Halophytic Plant Eutrema salsugineum.</title>
        <authorList>
            <person name="Yang R."/>
            <person name="Jarvis D.E."/>
            <person name="Chen H."/>
            <person name="Beilstein M.A."/>
            <person name="Grimwood J."/>
            <person name="Jenkins J."/>
            <person name="Shu S."/>
            <person name="Prochnik S."/>
            <person name="Xin M."/>
            <person name="Ma C."/>
            <person name="Schmutz J."/>
            <person name="Wing R.A."/>
            <person name="Mitchell-Olds T."/>
            <person name="Schumaker K.S."/>
            <person name="Wang X."/>
        </authorList>
    </citation>
    <scope>NUCLEOTIDE SEQUENCE [LARGE SCALE GENOMIC DNA]</scope>
</reference>
<dbReference type="InterPro" id="IPR002100">
    <property type="entry name" value="TF_MADSbox"/>
</dbReference>
<keyword evidence="4" id="KW-0804">Transcription</keyword>
<feature type="domain" description="MADS-box" evidence="7">
    <location>
        <begin position="6"/>
        <end position="51"/>
    </location>
</feature>
<comment type="subcellular location">
    <subcellularLocation>
        <location evidence="1">Nucleus</location>
    </subcellularLocation>
</comment>
<dbReference type="EMBL" id="KI517537">
    <property type="protein sequence ID" value="ESQ38337.1"/>
    <property type="molecule type" value="Genomic_DNA"/>
</dbReference>
<keyword evidence="5" id="KW-0539">Nucleus</keyword>
<feature type="compositionally biased region" description="Polar residues" evidence="6">
    <location>
        <begin position="151"/>
        <end position="163"/>
    </location>
</feature>
<name>V4L7L9_EUTSA</name>
<evidence type="ECO:0000256" key="6">
    <source>
        <dbReference type="SAM" id="MobiDB-lite"/>
    </source>
</evidence>
<dbReference type="Gramene" id="ESQ38337">
    <property type="protein sequence ID" value="ESQ38337"/>
    <property type="gene ID" value="EUTSA_v10029235mg"/>
</dbReference>
<keyword evidence="9" id="KW-1185">Reference proteome</keyword>
<dbReference type="GO" id="GO:0046983">
    <property type="term" value="F:protein dimerization activity"/>
    <property type="evidence" value="ECO:0007669"/>
    <property type="project" value="InterPro"/>
</dbReference>
<accession>V4L7L9</accession>
<sequence length="268" mass="29976">MVKRGGNKRKIPMEKITKKESLATAFTKRSYGLFSKASQLCLLSDAQIAVLATPPSSHSHVSFFSFGHSSVDSLVSDFLKGKRPLPVAREETREEDIGVILARKDLGLGLWWEDEVLAKSENPQELNDAMKSMSTLLRKFKELRSGEALRSNPNSDQTLIPQSDNEKSETDQTLIPQTLIPDDDLPANFNENTEEQSKIVAICESFRVTEVKNNINNNNDDKDLTGSLDVGYDQEVDIDQLIDFDMAFDASAFDDCLFEGTQENTTEF</sequence>
<dbReference type="eggNOG" id="KOG0014">
    <property type="taxonomic scope" value="Eukaryota"/>
</dbReference>